<evidence type="ECO:0000313" key="2">
    <source>
        <dbReference type="EMBL" id="EGO04832.1"/>
    </source>
</evidence>
<dbReference type="AlphaFoldDB" id="F8PGC5"/>
<keyword evidence="3" id="KW-1185">Reference proteome</keyword>
<protein>
    <submittedName>
        <fullName evidence="2">Uncharacterized protein</fullName>
    </submittedName>
</protein>
<evidence type="ECO:0000256" key="1">
    <source>
        <dbReference type="SAM" id="MobiDB-lite"/>
    </source>
</evidence>
<dbReference type="EMBL" id="GL945474">
    <property type="protein sequence ID" value="EGO04832.1"/>
    <property type="molecule type" value="Genomic_DNA"/>
</dbReference>
<sequence>MFSAPETTIAKMAQLHAQMAEAKCQLKAEQKRAEEEAKQAVEAQRVKQQKQRVEREEEEKEKTEAAVAGEAQPTKVKQHSHACQTLQWSLESLYLTDIITVQAFVLRHCQLTKKS</sequence>
<dbReference type="HOGENOM" id="CLU_2110456_0_0_1"/>
<accession>F8PGC5</accession>
<feature type="compositionally biased region" description="Basic and acidic residues" evidence="1">
    <location>
        <begin position="51"/>
        <end position="64"/>
    </location>
</feature>
<feature type="region of interest" description="Disordered" evidence="1">
    <location>
        <begin position="39"/>
        <end position="78"/>
    </location>
</feature>
<dbReference type="InParanoid" id="F8PGC5"/>
<proteinExistence type="predicted"/>
<name>F8PGC5_SERL3</name>
<evidence type="ECO:0000313" key="3">
    <source>
        <dbReference type="Proteomes" id="UP000008063"/>
    </source>
</evidence>
<dbReference type="Proteomes" id="UP000008063">
    <property type="component" value="Unassembled WGS sequence"/>
</dbReference>
<gene>
    <name evidence="2" type="ORF">SERLA73DRAFT_149189</name>
</gene>
<organism evidence="3">
    <name type="scientific">Serpula lacrymans var. lacrymans (strain S7.3)</name>
    <name type="common">Dry rot fungus</name>
    <dbReference type="NCBI Taxonomy" id="936435"/>
    <lineage>
        <taxon>Eukaryota</taxon>
        <taxon>Fungi</taxon>
        <taxon>Dikarya</taxon>
        <taxon>Basidiomycota</taxon>
        <taxon>Agaricomycotina</taxon>
        <taxon>Agaricomycetes</taxon>
        <taxon>Agaricomycetidae</taxon>
        <taxon>Boletales</taxon>
        <taxon>Coniophorineae</taxon>
        <taxon>Serpulaceae</taxon>
        <taxon>Serpula</taxon>
    </lineage>
</organism>
<reference evidence="3" key="1">
    <citation type="journal article" date="2011" name="Science">
        <title>The plant cell wall-decomposing machinery underlies the functional diversity of forest fungi.</title>
        <authorList>
            <person name="Eastwood D.C."/>
            <person name="Floudas D."/>
            <person name="Binder M."/>
            <person name="Majcherczyk A."/>
            <person name="Schneider P."/>
            <person name="Aerts A."/>
            <person name="Asiegbu F.O."/>
            <person name="Baker S.E."/>
            <person name="Barry K."/>
            <person name="Bendiksby M."/>
            <person name="Blumentritt M."/>
            <person name="Coutinho P.M."/>
            <person name="Cullen D."/>
            <person name="de Vries R.P."/>
            <person name="Gathman A."/>
            <person name="Goodell B."/>
            <person name="Henrissat B."/>
            <person name="Ihrmark K."/>
            <person name="Kauserud H."/>
            <person name="Kohler A."/>
            <person name="LaButti K."/>
            <person name="Lapidus A."/>
            <person name="Lavin J.L."/>
            <person name="Lee Y.-H."/>
            <person name="Lindquist E."/>
            <person name="Lilly W."/>
            <person name="Lucas S."/>
            <person name="Morin E."/>
            <person name="Murat C."/>
            <person name="Oguiza J.A."/>
            <person name="Park J."/>
            <person name="Pisabarro A.G."/>
            <person name="Riley R."/>
            <person name="Rosling A."/>
            <person name="Salamov A."/>
            <person name="Schmidt O."/>
            <person name="Schmutz J."/>
            <person name="Skrede I."/>
            <person name="Stenlid J."/>
            <person name="Wiebenga A."/>
            <person name="Xie X."/>
            <person name="Kuees U."/>
            <person name="Hibbett D.S."/>
            <person name="Hoffmeister D."/>
            <person name="Hoegberg N."/>
            <person name="Martin F."/>
            <person name="Grigoriev I.V."/>
            <person name="Watkinson S.C."/>
        </authorList>
    </citation>
    <scope>NUCLEOTIDE SEQUENCE [LARGE SCALE GENOMIC DNA]</scope>
    <source>
        <strain evidence="3">strain S7.3</strain>
    </source>
</reference>